<keyword evidence="2" id="KW-0540">Nuclease</keyword>
<gene>
    <name evidence="2" type="ORF">A3L01_06050</name>
</gene>
<dbReference type="InterPro" id="IPR002837">
    <property type="entry name" value="DUF123"/>
</dbReference>
<feature type="domain" description="GIY-YIG" evidence="1">
    <location>
        <begin position="18"/>
        <end position="113"/>
    </location>
</feature>
<evidence type="ECO:0000313" key="2">
    <source>
        <dbReference type="EMBL" id="ASJ04946.1"/>
    </source>
</evidence>
<evidence type="ECO:0000259" key="1">
    <source>
        <dbReference type="SMART" id="SM00465"/>
    </source>
</evidence>
<name>A0A2Z2MGB5_9EURY</name>
<keyword evidence="2" id="KW-0255">Endonuclease</keyword>
<accession>A0A2Z2MGB5</accession>
<dbReference type="CDD" id="cd10441">
    <property type="entry name" value="GIY-YIG_COG1833"/>
    <property type="match status" value="1"/>
</dbReference>
<protein>
    <submittedName>
        <fullName evidence="2">Endonuclease</fullName>
    </submittedName>
</protein>
<sequence>MRGTYFLVIYLPKESEITTKGRRFRLRGGYYVYVGSAMNSLEKRIARHFRRDKKLHWHIDFLLKEGELLRAYMIPSEERLEERLSVEVSKYGEPVKGFGAGDVRVETNLYRFDEEPDVILTRILRGLGLKWKRVKSEREAIEFGEKNEARTGES</sequence>
<keyword evidence="3" id="KW-1185">Reference proteome</keyword>
<dbReference type="AlphaFoldDB" id="A0A2Z2MGB5"/>
<keyword evidence="2" id="KW-0378">Hydrolase</keyword>
<dbReference type="KEGG" id="tbs:A3L01_06050"/>
<evidence type="ECO:0000313" key="3">
    <source>
        <dbReference type="Proteomes" id="UP000250272"/>
    </source>
</evidence>
<dbReference type="RefSeq" id="WP_088864955.1">
    <property type="nucleotide sequence ID" value="NZ_CP015101.1"/>
</dbReference>
<organism evidence="2 3">
    <name type="scientific">Thermococcus barossii</name>
    <dbReference type="NCBI Taxonomy" id="54077"/>
    <lineage>
        <taxon>Archaea</taxon>
        <taxon>Methanobacteriati</taxon>
        <taxon>Methanobacteriota</taxon>
        <taxon>Thermococci</taxon>
        <taxon>Thermococcales</taxon>
        <taxon>Thermococcaceae</taxon>
        <taxon>Thermococcus</taxon>
    </lineage>
</organism>
<dbReference type="PANTHER" id="PTHR37460:SF1">
    <property type="entry name" value="ENDONUCLEASE III"/>
    <property type="match status" value="1"/>
</dbReference>
<proteinExistence type="predicted"/>
<dbReference type="InterPro" id="IPR000305">
    <property type="entry name" value="GIY-YIG_endonuc"/>
</dbReference>
<dbReference type="GeneID" id="33326319"/>
<dbReference type="Proteomes" id="UP000250272">
    <property type="component" value="Chromosome"/>
</dbReference>
<reference evidence="2 3" key="1">
    <citation type="submission" date="2016-04" db="EMBL/GenBank/DDBJ databases">
        <title>Complete genome sequence of Thermococcus barossii type strain SHCK-94.</title>
        <authorList>
            <person name="Oger P.M."/>
        </authorList>
    </citation>
    <scope>NUCLEOTIDE SEQUENCE [LARGE SCALE GENOMIC DNA]</scope>
    <source>
        <strain evidence="2 3">SHCK-94</strain>
    </source>
</reference>
<dbReference type="OrthoDB" id="17296at2157"/>
<dbReference type="Pfam" id="PF01986">
    <property type="entry name" value="DUF123"/>
    <property type="match status" value="1"/>
</dbReference>
<dbReference type="SMART" id="SM00465">
    <property type="entry name" value="GIYc"/>
    <property type="match status" value="1"/>
</dbReference>
<dbReference type="PANTHER" id="PTHR37460">
    <property type="entry name" value="ENDONUCLEASE III"/>
    <property type="match status" value="1"/>
</dbReference>
<dbReference type="EMBL" id="CP015101">
    <property type="protein sequence ID" value="ASJ04946.1"/>
    <property type="molecule type" value="Genomic_DNA"/>
</dbReference>
<dbReference type="GO" id="GO:0004519">
    <property type="term" value="F:endonuclease activity"/>
    <property type="evidence" value="ECO:0007669"/>
    <property type="project" value="UniProtKB-KW"/>
</dbReference>